<organism evidence="2">
    <name type="scientific">hydrothermal vent metagenome</name>
    <dbReference type="NCBI Taxonomy" id="652676"/>
    <lineage>
        <taxon>unclassified sequences</taxon>
        <taxon>metagenomes</taxon>
        <taxon>ecological metagenomes</taxon>
    </lineage>
</organism>
<evidence type="ECO:0000313" key="2">
    <source>
        <dbReference type="EMBL" id="VAW31202.1"/>
    </source>
</evidence>
<protein>
    <submittedName>
        <fullName evidence="2">Uncharacterized protein</fullName>
    </submittedName>
</protein>
<dbReference type="AlphaFoldDB" id="A0A3B0UXJ3"/>
<feature type="transmembrane region" description="Helical" evidence="1">
    <location>
        <begin position="7"/>
        <end position="27"/>
    </location>
</feature>
<name>A0A3B0UXJ3_9ZZZZ</name>
<reference evidence="2" key="1">
    <citation type="submission" date="2018-06" db="EMBL/GenBank/DDBJ databases">
        <authorList>
            <person name="Zhirakovskaya E."/>
        </authorList>
    </citation>
    <scope>NUCLEOTIDE SEQUENCE</scope>
</reference>
<keyword evidence="1" id="KW-1133">Transmembrane helix</keyword>
<keyword evidence="1" id="KW-0812">Transmembrane</keyword>
<accession>A0A3B0UXJ3</accession>
<dbReference type="EMBL" id="UOEU01000180">
    <property type="protein sequence ID" value="VAW31202.1"/>
    <property type="molecule type" value="Genomic_DNA"/>
</dbReference>
<gene>
    <name evidence="2" type="ORF">MNBD_CHLOROFLEXI01-4599</name>
</gene>
<sequence>MGKTIGLILIAGGIIVGIIITALILVYKNDGLIGAGGAALGITLGLLVLVLPQLGFGAFLFWRGVQETAVTARAQEQRKLLDIVKAQGQIGISDLVIELNSSRDNVQQQIYQLVGMGLFSGYINWDEGMLYSRQATDLRQLSNCEYCNGKLELAGKGIIRCPFCGTEYFLES</sequence>
<proteinExistence type="predicted"/>
<feature type="transmembrane region" description="Helical" evidence="1">
    <location>
        <begin position="39"/>
        <end position="62"/>
    </location>
</feature>
<keyword evidence="1" id="KW-0472">Membrane</keyword>
<evidence type="ECO:0000256" key="1">
    <source>
        <dbReference type="SAM" id="Phobius"/>
    </source>
</evidence>